<evidence type="ECO:0000313" key="2">
    <source>
        <dbReference type="EMBL" id="KKK94527.1"/>
    </source>
</evidence>
<keyword evidence="1" id="KW-0175">Coiled coil</keyword>
<reference evidence="2" key="1">
    <citation type="journal article" date="2015" name="Nature">
        <title>Complex archaea that bridge the gap between prokaryotes and eukaryotes.</title>
        <authorList>
            <person name="Spang A."/>
            <person name="Saw J.H."/>
            <person name="Jorgensen S.L."/>
            <person name="Zaremba-Niedzwiedzka K."/>
            <person name="Martijn J."/>
            <person name="Lind A.E."/>
            <person name="van Eijk R."/>
            <person name="Schleper C."/>
            <person name="Guy L."/>
            <person name="Ettema T.J."/>
        </authorList>
    </citation>
    <scope>NUCLEOTIDE SEQUENCE</scope>
</reference>
<proteinExistence type="predicted"/>
<feature type="non-terminal residue" evidence="2">
    <location>
        <position position="1"/>
    </location>
</feature>
<accession>A0A0F8ZL48</accession>
<feature type="coiled-coil region" evidence="1">
    <location>
        <begin position="31"/>
        <end position="58"/>
    </location>
</feature>
<protein>
    <submittedName>
        <fullName evidence="2">Uncharacterized protein</fullName>
    </submittedName>
</protein>
<gene>
    <name evidence="2" type="ORF">LCGC14_2681970</name>
</gene>
<sequence length="218" mass="24489">KPTADIHSTVELLETTWAVITKKFDEIHETLNAFESNLNTTEDNLKIIEGKIKTLEESPNLGSETKNYLETVMTSDVPPSSTNPVAESFAWPSNPFPRIAADAFEALLAKHRLPPIIPSEASSSYPFCDPQIEGEQRLQETSETSTESVFQEIDTKQTFDLPIQVFKNIPENGDRKTVKAINTLKKMINKSPYIELIALDNPTLKSILKLRYISKKPL</sequence>
<dbReference type="AlphaFoldDB" id="A0A0F8ZL48"/>
<name>A0A0F8ZL48_9ZZZZ</name>
<comment type="caution">
    <text evidence="2">The sequence shown here is derived from an EMBL/GenBank/DDBJ whole genome shotgun (WGS) entry which is preliminary data.</text>
</comment>
<dbReference type="EMBL" id="LAZR01047304">
    <property type="protein sequence ID" value="KKK94527.1"/>
    <property type="molecule type" value="Genomic_DNA"/>
</dbReference>
<evidence type="ECO:0000256" key="1">
    <source>
        <dbReference type="SAM" id="Coils"/>
    </source>
</evidence>
<organism evidence="2">
    <name type="scientific">marine sediment metagenome</name>
    <dbReference type="NCBI Taxonomy" id="412755"/>
    <lineage>
        <taxon>unclassified sequences</taxon>
        <taxon>metagenomes</taxon>
        <taxon>ecological metagenomes</taxon>
    </lineage>
</organism>